<dbReference type="Pfam" id="PF13490">
    <property type="entry name" value="zf-HC2"/>
    <property type="match status" value="1"/>
</dbReference>
<evidence type="ECO:0000313" key="15">
    <source>
        <dbReference type="EMBL" id="KAA9161375.1"/>
    </source>
</evidence>
<comment type="subcellular location">
    <subcellularLocation>
        <location evidence="2">Cell membrane</location>
    </subcellularLocation>
    <subcellularLocation>
        <location evidence="1">Membrane</location>
        <topology evidence="1">Single-pass membrane protein</topology>
    </subcellularLocation>
</comment>
<evidence type="ECO:0000256" key="1">
    <source>
        <dbReference type="ARBA" id="ARBA00004167"/>
    </source>
</evidence>
<keyword evidence="3" id="KW-1003">Cell membrane</keyword>
<dbReference type="InterPro" id="IPR027383">
    <property type="entry name" value="Znf_put"/>
</dbReference>
<name>A0A5N0V5V5_9PSEU</name>
<evidence type="ECO:0000256" key="2">
    <source>
        <dbReference type="ARBA" id="ARBA00004236"/>
    </source>
</evidence>
<protein>
    <recommendedName>
        <fullName evidence="10">Regulator of SigK</fullName>
    </recommendedName>
    <alternativeName>
        <fullName evidence="9">Sigma-K anti-sigma factor RskA</fullName>
    </alternativeName>
</protein>
<dbReference type="EMBL" id="VMNW02000017">
    <property type="protein sequence ID" value="KAA9161375.1"/>
    <property type="molecule type" value="Genomic_DNA"/>
</dbReference>
<evidence type="ECO:0000313" key="16">
    <source>
        <dbReference type="Proteomes" id="UP000319769"/>
    </source>
</evidence>
<accession>A0A5N0V5V5</accession>
<feature type="region of interest" description="Disordered" evidence="11">
    <location>
        <begin position="69"/>
        <end position="90"/>
    </location>
</feature>
<feature type="domain" description="Putative zinc-finger" evidence="14">
    <location>
        <begin position="5"/>
        <end position="37"/>
    </location>
</feature>
<proteinExistence type="predicted"/>
<dbReference type="InterPro" id="IPR041916">
    <property type="entry name" value="Anti_sigma_zinc_sf"/>
</dbReference>
<keyword evidence="4 12" id="KW-0812">Transmembrane</keyword>
<evidence type="ECO:0000256" key="10">
    <source>
        <dbReference type="ARBA" id="ARBA00030803"/>
    </source>
</evidence>
<evidence type="ECO:0000256" key="8">
    <source>
        <dbReference type="ARBA" id="ARBA00023163"/>
    </source>
</evidence>
<dbReference type="GO" id="GO:0006417">
    <property type="term" value="P:regulation of translation"/>
    <property type="evidence" value="ECO:0007669"/>
    <property type="project" value="TreeGrafter"/>
</dbReference>
<evidence type="ECO:0000256" key="3">
    <source>
        <dbReference type="ARBA" id="ARBA00022475"/>
    </source>
</evidence>
<keyword evidence="5 12" id="KW-1133">Transmembrane helix</keyword>
<dbReference type="InterPro" id="IPR018764">
    <property type="entry name" value="RskA_C"/>
</dbReference>
<keyword evidence="7 12" id="KW-0472">Membrane</keyword>
<organism evidence="15 16">
    <name type="scientific">Amycolatopsis acidicola</name>
    <dbReference type="NCBI Taxonomy" id="2596893"/>
    <lineage>
        <taxon>Bacteria</taxon>
        <taxon>Bacillati</taxon>
        <taxon>Actinomycetota</taxon>
        <taxon>Actinomycetes</taxon>
        <taxon>Pseudonocardiales</taxon>
        <taxon>Pseudonocardiaceae</taxon>
        <taxon>Amycolatopsis</taxon>
    </lineage>
</organism>
<dbReference type="GO" id="GO:0016989">
    <property type="term" value="F:sigma factor antagonist activity"/>
    <property type="evidence" value="ECO:0007669"/>
    <property type="project" value="TreeGrafter"/>
</dbReference>
<feature type="domain" description="Anti-sigma K factor RskA C-terminal" evidence="13">
    <location>
        <begin position="101"/>
        <end position="243"/>
    </location>
</feature>
<dbReference type="Pfam" id="PF10099">
    <property type="entry name" value="RskA_C"/>
    <property type="match status" value="1"/>
</dbReference>
<keyword evidence="6" id="KW-0805">Transcription regulation</keyword>
<dbReference type="Proteomes" id="UP000319769">
    <property type="component" value="Unassembled WGS sequence"/>
</dbReference>
<reference evidence="15" key="1">
    <citation type="submission" date="2019-09" db="EMBL/GenBank/DDBJ databases">
        <authorList>
            <person name="Teo W.F.A."/>
            <person name="Duangmal K."/>
        </authorList>
    </citation>
    <scope>NUCLEOTIDE SEQUENCE [LARGE SCALE GENOMIC DNA]</scope>
    <source>
        <strain evidence="15">K81G1</strain>
    </source>
</reference>
<keyword evidence="16" id="KW-1185">Reference proteome</keyword>
<evidence type="ECO:0000256" key="7">
    <source>
        <dbReference type="ARBA" id="ARBA00023136"/>
    </source>
</evidence>
<dbReference type="InterPro" id="IPR051474">
    <property type="entry name" value="Anti-sigma-K/W_factor"/>
</dbReference>
<dbReference type="AlphaFoldDB" id="A0A5N0V5V5"/>
<dbReference type="PANTHER" id="PTHR37461:SF1">
    <property type="entry name" value="ANTI-SIGMA-K FACTOR RSKA"/>
    <property type="match status" value="1"/>
</dbReference>
<dbReference type="Gene3D" id="1.10.10.1320">
    <property type="entry name" value="Anti-sigma factor, zinc-finger domain"/>
    <property type="match status" value="1"/>
</dbReference>
<dbReference type="OrthoDB" id="153510at2"/>
<evidence type="ECO:0000256" key="11">
    <source>
        <dbReference type="SAM" id="MobiDB-lite"/>
    </source>
</evidence>
<evidence type="ECO:0000256" key="9">
    <source>
        <dbReference type="ARBA" id="ARBA00029829"/>
    </source>
</evidence>
<feature type="compositionally biased region" description="Basic and acidic residues" evidence="11">
    <location>
        <begin position="76"/>
        <end position="90"/>
    </location>
</feature>
<dbReference type="PANTHER" id="PTHR37461">
    <property type="entry name" value="ANTI-SIGMA-K FACTOR RSKA"/>
    <property type="match status" value="1"/>
</dbReference>
<evidence type="ECO:0000256" key="5">
    <source>
        <dbReference type="ARBA" id="ARBA00022989"/>
    </source>
</evidence>
<evidence type="ECO:0000259" key="13">
    <source>
        <dbReference type="Pfam" id="PF10099"/>
    </source>
</evidence>
<evidence type="ECO:0000256" key="4">
    <source>
        <dbReference type="ARBA" id="ARBA00022692"/>
    </source>
</evidence>
<evidence type="ECO:0000259" key="14">
    <source>
        <dbReference type="Pfam" id="PF13490"/>
    </source>
</evidence>
<sequence>MTAPDVHTLTGAYALDALDELERRQFERHLAECPECRQEVAELRATAVRLGLAVSEEPPATMKQAVLNRIAGVRQDPPRPARPEKQRRERSPWAIRLVSVAAAVAVAAAVGLGVVALNTQSELDQTRGELSQARGQANEVAELLAAQDLQAIPGTGAKVGEGSVMVSRQLNRGMLLVAGMPDQPSTSTYQAWAIVNGTPHSIGVLGPGGTSTAPLVFDGIQGVDEIAMTVEPAGGSAKPTTEPSVWFLM</sequence>
<keyword evidence="8" id="KW-0804">Transcription</keyword>
<evidence type="ECO:0000256" key="12">
    <source>
        <dbReference type="SAM" id="Phobius"/>
    </source>
</evidence>
<feature type="transmembrane region" description="Helical" evidence="12">
    <location>
        <begin position="93"/>
        <end position="117"/>
    </location>
</feature>
<gene>
    <name evidence="15" type="ORF">FPZ12_014640</name>
</gene>
<dbReference type="GO" id="GO:0005886">
    <property type="term" value="C:plasma membrane"/>
    <property type="evidence" value="ECO:0007669"/>
    <property type="project" value="UniProtKB-SubCell"/>
</dbReference>
<evidence type="ECO:0000256" key="6">
    <source>
        <dbReference type="ARBA" id="ARBA00023015"/>
    </source>
</evidence>
<dbReference type="RefSeq" id="WP_144748384.1">
    <property type="nucleotide sequence ID" value="NZ_VMNW02000017.1"/>
</dbReference>
<comment type="caution">
    <text evidence="15">The sequence shown here is derived from an EMBL/GenBank/DDBJ whole genome shotgun (WGS) entry which is preliminary data.</text>
</comment>